<reference evidence="2 3" key="1">
    <citation type="submission" date="2016-02" db="EMBL/GenBank/DDBJ databases">
        <title>Genome sequencing of a beta-galactosidase producing bacteria Rhizobium sp. 59.</title>
        <authorList>
            <person name="Wang D."/>
            <person name="Kot W."/>
            <person name="Qin Y."/>
            <person name="Hansen L."/>
            <person name="Naqvi K."/>
            <person name="Rensing C."/>
        </authorList>
    </citation>
    <scope>NUCLEOTIDE SEQUENCE [LARGE SCALE GENOMIC DNA]</scope>
    <source>
        <strain evidence="2 3">59</strain>
    </source>
</reference>
<feature type="transmembrane region" description="Helical" evidence="1">
    <location>
        <begin position="13"/>
        <end position="35"/>
    </location>
</feature>
<evidence type="ECO:0000313" key="2">
    <source>
        <dbReference type="EMBL" id="OJF94980.1"/>
    </source>
</evidence>
<evidence type="ECO:0000313" key="3">
    <source>
        <dbReference type="Proteomes" id="UP000182661"/>
    </source>
</evidence>
<protein>
    <recommendedName>
        <fullName evidence="4">Transmembrane protein</fullName>
    </recommendedName>
</protein>
<dbReference type="AlphaFoldDB" id="A0A657LRC8"/>
<accession>A0A657LRC8</accession>
<keyword evidence="3" id="KW-1185">Reference proteome</keyword>
<evidence type="ECO:0000256" key="1">
    <source>
        <dbReference type="SAM" id="Phobius"/>
    </source>
</evidence>
<dbReference type="Proteomes" id="UP000182661">
    <property type="component" value="Unassembled WGS sequence"/>
</dbReference>
<keyword evidence="1" id="KW-0472">Membrane</keyword>
<proteinExistence type="predicted"/>
<feature type="transmembrane region" description="Helical" evidence="1">
    <location>
        <begin position="85"/>
        <end position="102"/>
    </location>
</feature>
<dbReference type="OrthoDB" id="8373810at2"/>
<keyword evidence="1" id="KW-0812">Transmembrane</keyword>
<dbReference type="EMBL" id="LSRP01000096">
    <property type="protein sequence ID" value="OJF94980.1"/>
    <property type="molecule type" value="Genomic_DNA"/>
</dbReference>
<comment type="caution">
    <text evidence="2">The sequence shown here is derived from an EMBL/GenBank/DDBJ whole genome shotgun (WGS) entry which is preliminary data.</text>
</comment>
<sequence>MIDWTYLQQNFDWLGHIIEAIVMAAIFALAAALLYERRIAILLGLAFAAGHFHGREKRDYEISVDMPPPHLDGYLMWQWNWDQMTDFWPAALVLLALSFLFYRR</sequence>
<name>A0A657LRC8_9HYPH</name>
<gene>
    <name evidence="2" type="ORF">AX760_03885</name>
</gene>
<keyword evidence="1" id="KW-1133">Transmembrane helix</keyword>
<organism evidence="2 3">
    <name type="scientific">Pararhizobium antarcticum</name>
    <dbReference type="NCBI Taxonomy" id="1798805"/>
    <lineage>
        <taxon>Bacteria</taxon>
        <taxon>Pseudomonadati</taxon>
        <taxon>Pseudomonadota</taxon>
        <taxon>Alphaproteobacteria</taxon>
        <taxon>Hyphomicrobiales</taxon>
        <taxon>Rhizobiaceae</taxon>
        <taxon>Rhizobium/Agrobacterium group</taxon>
        <taxon>Pararhizobium</taxon>
    </lineage>
</organism>
<evidence type="ECO:0008006" key="4">
    <source>
        <dbReference type="Google" id="ProtNLM"/>
    </source>
</evidence>
<dbReference type="RefSeq" id="WP_071833882.1">
    <property type="nucleotide sequence ID" value="NZ_LSRP01000096.1"/>
</dbReference>